<accession>A0A510XRM1</accession>
<feature type="transmembrane region" description="Helical" evidence="1">
    <location>
        <begin position="106"/>
        <end position="125"/>
    </location>
</feature>
<dbReference type="Pfam" id="PF11086">
    <property type="entry name" value="DUF2878"/>
    <property type="match status" value="1"/>
</dbReference>
<keyword evidence="1" id="KW-0812">Transmembrane</keyword>
<feature type="transmembrane region" description="Helical" evidence="1">
    <location>
        <begin position="137"/>
        <end position="157"/>
    </location>
</feature>
<feature type="transmembrane region" description="Helical" evidence="1">
    <location>
        <begin position="51"/>
        <end position="71"/>
    </location>
</feature>
<dbReference type="OrthoDB" id="6522758at2"/>
<name>A0A510XRM1_9GAMM</name>
<evidence type="ECO:0000313" key="2">
    <source>
        <dbReference type="EMBL" id="GEK53676.1"/>
    </source>
</evidence>
<dbReference type="RefSeq" id="WP_089349729.1">
    <property type="nucleotide sequence ID" value="NZ_BJUM01000004.1"/>
</dbReference>
<comment type="caution">
    <text evidence="2">The sequence shown here is derived from an EMBL/GenBank/DDBJ whole genome shotgun (WGS) entry which is preliminary data.</text>
</comment>
<organism evidence="2 3">
    <name type="scientific">Pseudoalteromonas espejiana</name>
    <dbReference type="NCBI Taxonomy" id="28107"/>
    <lineage>
        <taxon>Bacteria</taxon>
        <taxon>Pseudomonadati</taxon>
        <taxon>Pseudomonadota</taxon>
        <taxon>Gammaproteobacteria</taxon>
        <taxon>Alteromonadales</taxon>
        <taxon>Pseudoalteromonadaceae</taxon>
        <taxon>Pseudoalteromonas</taxon>
    </lineage>
</organism>
<keyword evidence="1" id="KW-0472">Membrane</keyword>
<dbReference type="Proteomes" id="UP000321419">
    <property type="component" value="Unassembled WGS sequence"/>
</dbReference>
<dbReference type="EMBL" id="BJUM01000004">
    <property type="protein sequence ID" value="GEK53676.1"/>
    <property type="molecule type" value="Genomic_DNA"/>
</dbReference>
<keyword evidence="1" id="KW-1133">Transmembrane helix</keyword>
<keyword evidence="3" id="KW-1185">Reference proteome</keyword>
<evidence type="ECO:0000313" key="3">
    <source>
        <dbReference type="Proteomes" id="UP000321419"/>
    </source>
</evidence>
<dbReference type="InterPro" id="IPR021306">
    <property type="entry name" value="DUF2878"/>
</dbReference>
<dbReference type="AlphaFoldDB" id="A0A510XRM1"/>
<evidence type="ECO:0000256" key="1">
    <source>
        <dbReference type="SAM" id="Phobius"/>
    </source>
</evidence>
<reference evidence="2 3" key="1">
    <citation type="submission" date="2019-07" db="EMBL/GenBank/DDBJ databases">
        <title>Whole genome shotgun sequence of Pseudoalteromonas espejiana NBRC 102222.</title>
        <authorList>
            <person name="Hosoyama A."/>
            <person name="Uohara A."/>
            <person name="Ohji S."/>
            <person name="Ichikawa N."/>
        </authorList>
    </citation>
    <scope>NUCLEOTIDE SEQUENCE [LARGE SCALE GENOMIC DNA]</scope>
    <source>
        <strain evidence="2 3">NBRC 102222</strain>
    </source>
</reference>
<gene>
    <name evidence="2" type="ORF">PES01_05210</name>
</gene>
<sequence length="169" mass="19301">MTKLPLIINFVLFQTVWFLSLFLEADSLPYTLTIVVLMFALSKQHKHDALILLKGLPIALLGEYIAVNLNLLEFEVWPFPLWLVVLWAALLLCINTSMSFLNGLKFWQAYLVCLAFAPISYYSGAQFGVLTIYKPLWLFWLIYGAIWAAGFTLILVINSKIASFLKFSK</sequence>
<proteinExistence type="predicted"/>
<evidence type="ECO:0008006" key="4">
    <source>
        <dbReference type="Google" id="ProtNLM"/>
    </source>
</evidence>
<feature type="transmembrane region" description="Helical" evidence="1">
    <location>
        <begin position="6"/>
        <end position="39"/>
    </location>
</feature>
<feature type="transmembrane region" description="Helical" evidence="1">
    <location>
        <begin position="77"/>
        <end position="94"/>
    </location>
</feature>
<protein>
    <recommendedName>
        <fullName evidence="4">DUF2878 domain-containing protein</fullName>
    </recommendedName>
</protein>